<dbReference type="InterPro" id="IPR018060">
    <property type="entry name" value="HTH_AraC"/>
</dbReference>
<dbReference type="GO" id="GO:0003700">
    <property type="term" value="F:DNA-binding transcription factor activity"/>
    <property type="evidence" value="ECO:0007669"/>
    <property type="project" value="InterPro"/>
</dbReference>
<evidence type="ECO:0000313" key="5">
    <source>
        <dbReference type="EMBL" id="MDG0794205.1"/>
    </source>
</evidence>
<dbReference type="EMBL" id="JAPDHZ010000006">
    <property type="protein sequence ID" value="MDG0794205.1"/>
    <property type="molecule type" value="Genomic_DNA"/>
</dbReference>
<dbReference type="InterPro" id="IPR020449">
    <property type="entry name" value="Tscrpt_reg_AraC-type_HTH"/>
</dbReference>
<keyword evidence="3" id="KW-0804">Transcription</keyword>
<name>A0A9X4KR76_9BACL</name>
<evidence type="ECO:0000256" key="2">
    <source>
        <dbReference type="ARBA" id="ARBA00023125"/>
    </source>
</evidence>
<evidence type="ECO:0000256" key="1">
    <source>
        <dbReference type="ARBA" id="ARBA00023015"/>
    </source>
</evidence>
<dbReference type="PRINTS" id="PR00032">
    <property type="entry name" value="HTHARAC"/>
</dbReference>
<dbReference type="InterPro" id="IPR009057">
    <property type="entry name" value="Homeodomain-like_sf"/>
</dbReference>
<dbReference type="RefSeq" id="WP_277567965.1">
    <property type="nucleotide sequence ID" value="NZ_JAPDHZ010000006.1"/>
</dbReference>
<comment type="caution">
    <text evidence="5">The sequence shown here is derived from an EMBL/GenBank/DDBJ whole genome shotgun (WGS) entry which is preliminary data.</text>
</comment>
<reference evidence="5 6" key="1">
    <citation type="submission" date="2022-10" db="EMBL/GenBank/DDBJ databases">
        <title>Comparative genomic analysis of Cohnella hashimotonis sp. nov., isolated from the International Space Station.</title>
        <authorList>
            <person name="Simpson A."/>
            <person name="Venkateswaran K."/>
        </authorList>
    </citation>
    <scope>NUCLEOTIDE SEQUENCE [LARGE SCALE GENOMIC DNA]</scope>
    <source>
        <strain evidence="5 6">DSM 18997</strain>
    </source>
</reference>
<keyword evidence="6" id="KW-1185">Reference proteome</keyword>
<dbReference type="AlphaFoldDB" id="A0A9X4KR76"/>
<dbReference type="Pfam" id="PF12833">
    <property type="entry name" value="HTH_18"/>
    <property type="match status" value="1"/>
</dbReference>
<organism evidence="5 6">
    <name type="scientific">Cohnella ginsengisoli</name>
    <dbReference type="NCBI Taxonomy" id="425004"/>
    <lineage>
        <taxon>Bacteria</taxon>
        <taxon>Bacillati</taxon>
        <taxon>Bacillota</taxon>
        <taxon>Bacilli</taxon>
        <taxon>Bacillales</taxon>
        <taxon>Paenibacillaceae</taxon>
        <taxon>Cohnella</taxon>
    </lineage>
</organism>
<dbReference type="PROSITE" id="PS01124">
    <property type="entry name" value="HTH_ARAC_FAMILY_2"/>
    <property type="match status" value="1"/>
</dbReference>
<keyword evidence="2" id="KW-0238">DNA-binding</keyword>
<evidence type="ECO:0000259" key="4">
    <source>
        <dbReference type="PROSITE" id="PS01124"/>
    </source>
</evidence>
<evidence type="ECO:0000313" key="6">
    <source>
        <dbReference type="Proteomes" id="UP001153387"/>
    </source>
</evidence>
<sequence>MQKAKELLQEGAKVYEASRLIGYRDISYFTRLFRKYWGVMPSEVSRSRTTEEHGTA</sequence>
<protein>
    <recommendedName>
        <fullName evidence="4">HTH araC/xylS-type domain-containing protein</fullName>
    </recommendedName>
</protein>
<proteinExistence type="predicted"/>
<evidence type="ECO:0000256" key="3">
    <source>
        <dbReference type="ARBA" id="ARBA00023163"/>
    </source>
</evidence>
<feature type="domain" description="HTH araC/xylS-type" evidence="4">
    <location>
        <begin position="1"/>
        <end position="47"/>
    </location>
</feature>
<dbReference type="GO" id="GO:0043565">
    <property type="term" value="F:sequence-specific DNA binding"/>
    <property type="evidence" value="ECO:0007669"/>
    <property type="project" value="InterPro"/>
</dbReference>
<gene>
    <name evidence="5" type="ORF">OMP38_27745</name>
</gene>
<keyword evidence="1" id="KW-0805">Transcription regulation</keyword>
<dbReference type="SUPFAM" id="SSF46689">
    <property type="entry name" value="Homeodomain-like"/>
    <property type="match status" value="1"/>
</dbReference>
<dbReference type="Gene3D" id="1.10.10.60">
    <property type="entry name" value="Homeodomain-like"/>
    <property type="match status" value="1"/>
</dbReference>
<accession>A0A9X4KR76</accession>
<dbReference type="Proteomes" id="UP001153387">
    <property type="component" value="Unassembled WGS sequence"/>
</dbReference>